<reference evidence="17" key="1">
    <citation type="submission" date="2019-12" db="UniProtKB">
        <authorList>
            <consortium name="WormBaseParasite"/>
        </authorList>
    </citation>
    <scope>IDENTIFICATION</scope>
</reference>
<dbReference type="SUPFAM" id="SSF48371">
    <property type="entry name" value="ARM repeat"/>
    <property type="match status" value="1"/>
</dbReference>
<evidence type="ECO:0000256" key="5">
    <source>
        <dbReference type="ARBA" id="ARBA00022723"/>
    </source>
</evidence>
<evidence type="ECO:0000256" key="4">
    <source>
        <dbReference type="ARBA" id="ARBA00022448"/>
    </source>
</evidence>
<dbReference type="GO" id="GO:0005764">
    <property type="term" value="C:lysosome"/>
    <property type="evidence" value="ECO:0007669"/>
    <property type="project" value="UniProtKB-SubCell"/>
</dbReference>
<dbReference type="PIRSF" id="PIRSF007860">
    <property type="entry name" value="VPS11"/>
    <property type="match status" value="1"/>
</dbReference>
<dbReference type="CDD" id="cd16688">
    <property type="entry name" value="RING-H2_Vps11"/>
    <property type="match status" value="1"/>
</dbReference>
<comment type="similarity">
    <text evidence="3 11">Belongs to the VPS11 family.</text>
</comment>
<keyword evidence="6 12" id="KW-0863">Zinc-finger</keyword>
<dbReference type="GO" id="GO:0030674">
    <property type="term" value="F:protein-macromolecule adaptor activity"/>
    <property type="evidence" value="ECO:0007669"/>
    <property type="project" value="TreeGrafter"/>
</dbReference>
<dbReference type="GO" id="GO:0007033">
    <property type="term" value="P:vacuole organization"/>
    <property type="evidence" value="ECO:0007669"/>
    <property type="project" value="TreeGrafter"/>
</dbReference>
<keyword evidence="9 11" id="KW-0472">Membrane</keyword>
<keyword evidence="8" id="KW-0653">Protein transport</keyword>
<evidence type="ECO:0000256" key="10">
    <source>
        <dbReference type="ARBA" id="ARBA00023228"/>
    </source>
</evidence>
<dbReference type="Pfam" id="PF23341">
    <property type="entry name" value="PEP5_VPS11_N"/>
    <property type="match status" value="1"/>
</dbReference>
<dbReference type="InterPro" id="IPR016528">
    <property type="entry name" value="VPS11"/>
</dbReference>
<dbReference type="GO" id="GO:0008270">
    <property type="term" value="F:zinc ion binding"/>
    <property type="evidence" value="ECO:0007669"/>
    <property type="project" value="UniProtKB-KW"/>
</dbReference>
<dbReference type="PROSITE" id="PS50236">
    <property type="entry name" value="CHCR"/>
    <property type="match status" value="1"/>
</dbReference>
<dbReference type="GO" id="GO:0006904">
    <property type="term" value="P:vesicle docking involved in exocytosis"/>
    <property type="evidence" value="ECO:0007669"/>
    <property type="project" value="TreeGrafter"/>
</dbReference>
<dbReference type="InterPro" id="IPR000547">
    <property type="entry name" value="Clathrin_H-chain/VPS_repeat"/>
</dbReference>
<dbReference type="GO" id="GO:0006886">
    <property type="term" value="P:intracellular protein transport"/>
    <property type="evidence" value="ECO:0007669"/>
    <property type="project" value="UniProtKB-UniRule"/>
</dbReference>
<dbReference type="PANTHER" id="PTHR23323">
    <property type="entry name" value="VACUOLAR PROTEIN SORTING-ASSOCIATED PROTEIN"/>
    <property type="match status" value="1"/>
</dbReference>
<dbReference type="GO" id="GO:0031902">
    <property type="term" value="C:late endosome membrane"/>
    <property type="evidence" value="ECO:0007669"/>
    <property type="project" value="UniProtKB-SubCell"/>
</dbReference>
<dbReference type="PROSITE" id="PS50089">
    <property type="entry name" value="ZF_RING_2"/>
    <property type="match status" value="1"/>
</dbReference>
<keyword evidence="5" id="KW-0479">Metal-binding</keyword>
<dbReference type="Proteomes" id="UP000046395">
    <property type="component" value="Unassembled WGS sequence"/>
</dbReference>
<feature type="domain" description="RING-type" evidence="15">
    <location>
        <begin position="822"/>
        <end position="860"/>
    </location>
</feature>
<dbReference type="STRING" id="70415.A0A5S6R317"/>
<keyword evidence="4" id="KW-0813">Transport</keyword>
<evidence type="ECO:0000256" key="14">
    <source>
        <dbReference type="SAM" id="MobiDB-lite"/>
    </source>
</evidence>
<feature type="region of interest" description="Disordered" evidence="14">
    <location>
        <begin position="934"/>
        <end position="954"/>
    </location>
</feature>
<dbReference type="AlphaFoldDB" id="A0A5S6R317"/>
<evidence type="ECO:0000259" key="15">
    <source>
        <dbReference type="PROSITE" id="PS50089"/>
    </source>
</evidence>
<proteinExistence type="inferred from homology"/>
<keyword evidence="10" id="KW-0458">Lysosome</keyword>
<evidence type="ECO:0000256" key="9">
    <source>
        <dbReference type="ARBA" id="ARBA00023136"/>
    </source>
</evidence>
<dbReference type="PANTHER" id="PTHR23323:SF24">
    <property type="entry name" value="VACUOLAR PROTEIN SORTING-ASSOCIATED PROTEIN 11 HOMOLOG"/>
    <property type="match status" value="1"/>
</dbReference>
<dbReference type="InterPro" id="IPR057308">
    <property type="entry name" value="CHCR_PEP5_VPS11"/>
</dbReference>
<evidence type="ECO:0000256" key="13">
    <source>
        <dbReference type="PROSITE-ProRule" id="PRU01006"/>
    </source>
</evidence>
<evidence type="ECO:0000256" key="7">
    <source>
        <dbReference type="ARBA" id="ARBA00022833"/>
    </source>
</evidence>
<accession>A0A5S6R317</accession>
<evidence type="ECO:0000256" key="3">
    <source>
        <dbReference type="ARBA" id="ARBA00007070"/>
    </source>
</evidence>
<sequence length="954" mass="109049">MLIAYRRWSLLALPEKNMSTTSLIQSWRRLIFFERDVVKDPTNEAEPYSDLKDLNIACCSAGEDVVCIGDRDGGIHLLNRQWNDTYFRAYKVALCLLLCPQADSSVLLSIGDDEDGINPYLKVWQLDRLDKQGVPFVVRCSKTSPSNRPVKTTSLAVDSTLSLMAVGFEDSSLMLYRGDVRKERQGKGQLLRDGLICEQEGAVVGLAFHNMSPDTTILYVVTTQLTMSFVLGLKEKETKKTVLERHGSSPDCWALADQELQWQFVVGRSEGIYFYQPEEKGGCKIFHGDKVMVRTFGPYLIVVSKEGSPKKLAVAEKMQLITVYEVVNSFIAYFSPIPEVQDIFVAWESVYILTAGGRLYCLKEMDLKSKLELLFRKKLFDLAINVAEKHNMDRKEVTNIYRLYGDYFFQKGDYSNAFKQYSRTIGSLETSYVVRKFLEVRRVDNLAEYLEAVFQAGLGNSEHANLLLSCYSKQGRKDKIDQLLRERQLPFDVDDAVWTLRSSGFYEQAAELTKRCGYPERCLAVLMSDIKDFKQAIQYIGSLTPEVNAKFFIQYSKELMENVPDETMGLLKKFCAEPNSPDKPCSVIELIPYLVAFPELMEELLEYVIMEWKSNLDPRIYNSLISLYLNKYELLPESEEKREQSAKIMAFLSSHETHYEHLEALRLMFEKRFHAGILFLLERKKMYSHLVRHLISLGDCRSAIDVLVKHGSAMESKYLWGYLLKWFASDPNVPERYVAEALRHIECAQAMEPMMVVQILGTSRHLTFSCIRDYLLGWLRQGHDAVRKNKEVTKGLQAEIRRAEAVVEDLKTNPQTFQLSRCSVCDIMLEVPTVHFLCKHSFHQHCFENYSENETACPVCLPERLRLKAAFKTEPLSSNELAQRFADDLTKSGDVAGTLVNYFAKGIFLEESMTVDTQHSSKTVNGTAFLQRESPASVSIDPSLNPFDDDDSND</sequence>
<comment type="subcellular location">
    <subcellularLocation>
        <location evidence="2">Late endosome membrane</location>
        <topology evidence="2">Peripheral membrane protein</topology>
        <orientation evidence="2">Cytoplasmic side</orientation>
    </subcellularLocation>
    <subcellularLocation>
        <location evidence="1">Lysosome</location>
    </subcellularLocation>
</comment>
<dbReference type="SUPFAM" id="SSF50978">
    <property type="entry name" value="WD40 repeat-like"/>
    <property type="match status" value="1"/>
</dbReference>
<evidence type="ECO:0000256" key="12">
    <source>
        <dbReference type="PROSITE-ProRule" id="PRU00175"/>
    </source>
</evidence>
<dbReference type="WBParaSite" id="TMUE_3000014031.1">
    <property type="protein sequence ID" value="TMUE_3000014031.1"/>
    <property type="gene ID" value="WBGene00291012"/>
</dbReference>
<dbReference type="Pfam" id="PF23356">
    <property type="entry name" value="TPR_PEP5_VPS11"/>
    <property type="match status" value="1"/>
</dbReference>
<dbReference type="SUPFAM" id="SSF57850">
    <property type="entry name" value="RING/U-box"/>
    <property type="match status" value="1"/>
</dbReference>
<dbReference type="GO" id="GO:0007032">
    <property type="term" value="P:endosome organization"/>
    <property type="evidence" value="ECO:0007669"/>
    <property type="project" value="TreeGrafter"/>
</dbReference>
<organism evidence="16 17">
    <name type="scientific">Trichuris muris</name>
    <name type="common">Mouse whipworm</name>
    <dbReference type="NCBI Taxonomy" id="70415"/>
    <lineage>
        <taxon>Eukaryota</taxon>
        <taxon>Metazoa</taxon>
        <taxon>Ecdysozoa</taxon>
        <taxon>Nematoda</taxon>
        <taxon>Enoplea</taxon>
        <taxon>Dorylaimia</taxon>
        <taxon>Trichinellida</taxon>
        <taxon>Trichuridae</taxon>
        <taxon>Trichuris</taxon>
    </lineage>
</organism>
<dbReference type="InterPro" id="IPR001841">
    <property type="entry name" value="Znf_RING"/>
</dbReference>
<dbReference type="GO" id="GO:0048284">
    <property type="term" value="P:organelle fusion"/>
    <property type="evidence" value="ECO:0007669"/>
    <property type="project" value="TreeGrafter"/>
</dbReference>
<feature type="repeat" description="CHCR" evidence="13">
    <location>
        <begin position="421"/>
        <end position="568"/>
    </location>
</feature>
<keyword evidence="16" id="KW-1185">Reference proteome</keyword>
<dbReference type="InterPro" id="IPR036322">
    <property type="entry name" value="WD40_repeat_dom_sf"/>
</dbReference>
<evidence type="ECO:0000313" key="17">
    <source>
        <dbReference type="WBParaSite" id="TMUE_3000014031.1"/>
    </source>
</evidence>
<dbReference type="InterPro" id="IPR011990">
    <property type="entry name" value="TPR-like_helical_dom_sf"/>
</dbReference>
<evidence type="ECO:0000256" key="11">
    <source>
        <dbReference type="PIRNR" id="PIRNR007860"/>
    </source>
</evidence>
<dbReference type="SMART" id="SM00184">
    <property type="entry name" value="RING"/>
    <property type="match status" value="1"/>
</dbReference>
<dbReference type="InterPro" id="IPR016024">
    <property type="entry name" value="ARM-type_fold"/>
</dbReference>
<evidence type="ECO:0000256" key="1">
    <source>
        <dbReference type="ARBA" id="ARBA00004371"/>
    </source>
</evidence>
<dbReference type="Gene3D" id="1.25.40.10">
    <property type="entry name" value="Tetratricopeptide repeat domain"/>
    <property type="match status" value="1"/>
</dbReference>
<name>A0A5S6R317_TRIMR</name>
<dbReference type="Gene3D" id="3.30.40.10">
    <property type="entry name" value="Zinc/RING finger domain, C3HC4 (zinc finger)"/>
    <property type="match status" value="1"/>
</dbReference>
<evidence type="ECO:0000256" key="6">
    <source>
        <dbReference type="ARBA" id="ARBA00022771"/>
    </source>
</evidence>
<dbReference type="InterPro" id="IPR013083">
    <property type="entry name" value="Znf_RING/FYVE/PHD"/>
</dbReference>
<dbReference type="GO" id="GO:0030897">
    <property type="term" value="C:HOPS complex"/>
    <property type="evidence" value="ECO:0007669"/>
    <property type="project" value="TreeGrafter"/>
</dbReference>
<protein>
    <recommendedName>
        <fullName evidence="11">Vacuolar protein sorting-associated protein 11 homolog</fullName>
    </recommendedName>
</protein>
<evidence type="ECO:0000256" key="2">
    <source>
        <dbReference type="ARBA" id="ARBA00004492"/>
    </source>
</evidence>
<keyword evidence="7" id="KW-0862">Zinc</keyword>
<evidence type="ECO:0000313" key="16">
    <source>
        <dbReference type="Proteomes" id="UP000046395"/>
    </source>
</evidence>
<evidence type="ECO:0000256" key="8">
    <source>
        <dbReference type="ARBA" id="ARBA00022927"/>
    </source>
</evidence>
<dbReference type="Pfam" id="PF13923">
    <property type="entry name" value="zf-C3HC4_2"/>
    <property type="match status" value="1"/>
</dbReference>
<dbReference type="InterPro" id="IPR057307">
    <property type="entry name" value="PEP5_VPS11_N"/>
</dbReference>